<dbReference type="AlphaFoldDB" id="A0A812Y0H0"/>
<reference evidence="1" key="1">
    <citation type="submission" date="2021-02" db="EMBL/GenBank/DDBJ databases">
        <authorList>
            <person name="Dougan E. K."/>
            <person name="Rhodes N."/>
            <person name="Thang M."/>
            <person name="Chan C."/>
        </authorList>
    </citation>
    <scope>NUCLEOTIDE SEQUENCE</scope>
</reference>
<evidence type="ECO:0000313" key="1">
    <source>
        <dbReference type="EMBL" id="CAE7759793.1"/>
    </source>
</evidence>
<keyword evidence="2" id="KW-1185">Reference proteome</keyword>
<feature type="non-terminal residue" evidence="1">
    <location>
        <position position="1"/>
    </location>
</feature>
<proteinExistence type="predicted"/>
<dbReference type="EMBL" id="CAJNJA010039775">
    <property type="protein sequence ID" value="CAE7759793.1"/>
    <property type="molecule type" value="Genomic_DNA"/>
</dbReference>
<gene>
    <name evidence="1" type="primary">Kctd8</name>
    <name evidence="1" type="ORF">SNEC2469_LOCUS22094</name>
</gene>
<organism evidence="1 2">
    <name type="scientific">Symbiodinium necroappetens</name>
    <dbReference type="NCBI Taxonomy" id="1628268"/>
    <lineage>
        <taxon>Eukaryota</taxon>
        <taxon>Sar</taxon>
        <taxon>Alveolata</taxon>
        <taxon>Dinophyceae</taxon>
        <taxon>Suessiales</taxon>
        <taxon>Symbiodiniaceae</taxon>
        <taxon>Symbiodinium</taxon>
    </lineage>
</organism>
<feature type="non-terminal residue" evidence="1">
    <location>
        <position position="125"/>
    </location>
</feature>
<dbReference type="Proteomes" id="UP000601435">
    <property type="component" value="Unassembled WGS sequence"/>
</dbReference>
<dbReference type="OrthoDB" id="414638at2759"/>
<evidence type="ECO:0000313" key="2">
    <source>
        <dbReference type="Proteomes" id="UP000601435"/>
    </source>
</evidence>
<accession>A0A812Y0H0</accession>
<sequence length="125" mass="13957">VRTLEFGGDCAAGLRVDASPLLPAAIQAEDVTVGEADLYEALMENDWLPCVVLDYIDSEEIMVELYTPGTFHCEKLGHTGPHRTSLAHLRRRQWEVCRGEVLRIPDGATLTLREGQRLWVQSRGP</sequence>
<protein>
    <submittedName>
        <fullName evidence="1">Kctd8 protein</fullName>
    </submittedName>
</protein>
<comment type="caution">
    <text evidence="1">The sequence shown here is derived from an EMBL/GenBank/DDBJ whole genome shotgun (WGS) entry which is preliminary data.</text>
</comment>
<name>A0A812Y0H0_9DINO</name>